<sequence length="255" mass="27940">MSVSVRNPPPRAGWALSLCAAAGEGGGSFVSSKPPKPRGFVGGPAADPARARAEAGRRARGRLRRYCAANRLTRLGTLTYAGEGVHDQREVRQHVGVFFRNLRDSLGGEPMPYVWVPEWHKNHGLHLHFGVGQFIPRGKIAAAWGRGHVHIKLKSARLPAGAGSLAQARANAGYLSKYVSKTFEAEDDPAKERPRGLHRFDVAQGFTPKTTRIWATSRAELIEFASGAMGGAPERMWFSADEEEWEGPPSLWLQW</sequence>
<feature type="domain" description="Replication-associated protein ORF2/G2P" evidence="2">
    <location>
        <begin position="75"/>
        <end position="182"/>
    </location>
</feature>
<evidence type="ECO:0000313" key="4">
    <source>
        <dbReference type="Proteomes" id="UP000623461"/>
    </source>
</evidence>
<accession>A0ABQ2I9I1</accession>
<evidence type="ECO:0000256" key="1">
    <source>
        <dbReference type="SAM" id="MobiDB-lite"/>
    </source>
</evidence>
<dbReference type="EMBL" id="BMNZ01000006">
    <property type="protein sequence ID" value="GGN03818.1"/>
    <property type="molecule type" value="Genomic_DNA"/>
</dbReference>
<organism evidence="3 4">
    <name type="scientific">Terrabacter tumescens</name>
    <dbReference type="NCBI Taxonomy" id="60443"/>
    <lineage>
        <taxon>Bacteria</taxon>
        <taxon>Bacillati</taxon>
        <taxon>Actinomycetota</taxon>
        <taxon>Actinomycetes</taxon>
        <taxon>Micrococcales</taxon>
        <taxon>Intrasporangiaceae</taxon>
        <taxon>Terrabacter</taxon>
    </lineage>
</organism>
<evidence type="ECO:0000313" key="3">
    <source>
        <dbReference type="EMBL" id="GGN03818.1"/>
    </source>
</evidence>
<dbReference type="Pfam" id="PF23343">
    <property type="entry name" value="REP_ORF2-G2P"/>
    <property type="match status" value="1"/>
</dbReference>
<proteinExistence type="predicted"/>
<dbReference type="Proteomes" id="UP000623461">
    <property type="component" value="Unassembled WGS sequence"/>
</dbReference>
<comment type="caution">
    <text evidence="3">The sequence shown here is derived from an EMBL/GenBank/DDBJ whole genome shotgun (WGS) entry which is preliminary data.</text>
</comment>
<reference evidence="4" key="1">
    <citation type="journal article" date="2019" name="Int. J. Syst. Evol. Microbiol.">
        <title>The Global Catalogue of Microorganisms (GCM) 10K type strain sequencing project: providing services to taxonomists for standard genome sequencing and annotation.</title>
        <authorList>
            <consortium name="The Broad Institute Genomics Platform"/>
            <consortium name="The Broad Institute Genome Sequencing Center for Infectious Disease"/>
            <person name="Wu L."/>
            <person name="Ma J."/>
        </authorList>
    </citation>
    <scope>NUCLEOTIDE SEQUENCE [LARGE SCALE GENOMIC DNA]</scope>
    <source>
        <strain evidence="4">JCM 1365</strain>
    </source>
</reference>
<protein>
    <recommendedName>
        <fullName evidence="2">Replication-associated protein ORF2/G2P domain-containing protein</fullName>
    </recommendedName>
</protein>
<keyword evidence="4" id="KW-1185">Reference proteome</keyword>
<gene>
    <name evidence="3" type="ORF">GCM10009721_34000</name>
</gene>
<evidence type="ECO:0000259" key="2">
    <source>
        <dbReference type="Pfam" id="PF23343"/>
    </source>
</evidence>
<dbReference type="InterPro" id="IPR056906">
    <property type="entry name" value="ORF2/G2P_dom"/>
</dbReference>
<name>A0ABQ2I9I1_9MICO</name>
<feature type="region of interest" description="Disordered" evidence="1">
    <location>
        <begin position="27"/>
        <end position="51"/>
    </location>
</feature>